<evidence type="ECO:0000256" key="6">
    <source>
        <dbReference type="RuleBase" id="RU003943"/>
    </source>
</evidence>
<evidence type="ECO:0000256" key="1">
    <source>
        <dbReference type="ARBA" id="ARBA00004141"/>
    </source>
</evidence>
<gene>
    <name evidence="8" type="ORF">E4680_03935</name>
</gene>
<sequence length="279" mass="29337">MTGFLDALADQAFLQRALLAGMLASLGCGLIGPWVLIRRMSHLAGGIAHAVLGGLGIAFFLGGSPLVGAIAAAVVVALLIGLIHLYWETQEDLLTGALWSVGMAVGLLFIYDTPGATTDLMSYLFGNILLVSARDLWFMLLIDMLVLGIVVLLHRHFLAISLDEAFARSRGIPVAATYLILLILVALSVVLLIRVAGLILVMALITLPAAACSLFARSIAALTIGATTLAISCTTAGLALSYAPDWPAGPTIILVCAFAYGATLILATLRRRIRHPLAR</sequence>
<dbReference type="CDD" id="cd06550">
    <property type="entry name" value="TM_ABC_iron-siderophores_like"/>
    <property type="match status" value="1"/>
</dbReference>
<dbReference type="Pfam" id="PF00950">
    <property type="entry name" value="ABC-3"/>
    <property type="match status" value="1"/>
</dbReference>
<dbReference type="Gene3D" id="1.10.3470.10">
    <property type="entry name" value="ABC transporter involved in vitamin B12 uptake, BtuC"/>
    <property type="match status" value="1"/>
</dbReference>
<feature type="transmembrane region" description="Helical" evidence="7">
    <location>
        <begin position="248"/>
        <end position="269"/>
    </location>
</feature>
<evidence type="ECO:0000313" key="9">
    <source>
        <dbReference type="Proteomes" id="UP000297890"/>
    </source>
</evidence>
<dbReference type="PANTHER" id="PTHR30477:SF18">
    <property type="entry name" value="METAL TRANSPORT SYSTEM MEMBRANE PROTEIN CT_417-RELATED"/>
    <property type="match status" value="1"/>
</dbReference>
<dbReference type="OrthoDB" id="9783937at2"/>
<feature type="transmembrane region" description="Helical" evidence="7">
    <location>
        <begin position="93"/>
        <end position="111"/>
    </location>
</feature>
<keyword evidence="3 6" id="KW-0812">Transmembrane</keyword>
<feature type="transmembrane region" description="Helical" evidence="7">
    <location>
        <begin position="199"/>
        <end position="216"/>
    </location>
</feature>
<dbReference type="EMBL" id="SRIO01000004">
    <property type="protein sequence ID" value="TFZ83215.1"/>
    <property type="molecule type" value="Genomic_DNA"/>
</dbReference>
<dbReference type="GO" id="GO:0010043">
    <property type="term" value="P:response to zinc ion"/>
    <property type="evidence" value="ECO:0007669"/>
    <property type="project" value="TreeGrafter"/>
</dbReference>
<comment type="subcellular location">
    <subcellularLocation>
        <location evidence="6">Cell membrane</location>
        <topology evidence="6">Multi-pass membrane protein</topology>
    </subcellularLocation>
    <subcellularLocation>
        <location evidence="1">Membrane</location>
        <topology evidence="1">Multi-pass membrane protein</topology>
    </subcellularLocation>
</comment>
<evidence type="ECO:0000256" key="7">
    <source>
        <dbReference type="SAM" id="Phobius"/>
    </source>
</evidence>
<evidence type="ECO:0000256" key="3">
    <source>
        <dbReference type="ARBA" id="ARBA00022692"/>
    </source>
</evidence>
<dbReference type="AlphaFoldDB" id="A0A4Z0FB73"/>
<name>A0A4Z0FB73_9GAMM</name>
<dbReference type="SUPFAM" id="SSF81345">
    <property type="entry name" value="ABC transporter involved in vitamin B12 uptake, BtuC"/>
    <property type="match status" value="1"/>
</dbReference>
<reference evidence="8 9" key="1">
    <citation type="journal article" date="2019" name="ISME J.">
        <title>Candidatus Macondimonas diazotrophica, a novel gammaproteobacterial genus dominating crude-oil-contaminated coastal sediments.</title>
        <authorList>
            <person name="Karthikeyan S."/>
            <person name="Konstantinidis K."/>
        </authorList>
    </citation>
    <scope>NUCLEOTIDE SEQUENCE [LARGE SCALE GENOMIC DNA]</scope>
    <source>
        <strain evidence="8 9">KTK01</strain>
    </source>
</reference>
<proteinExistence type="inferred from homology"/>
<dbReference type="InterPro" id="IPR037294">
    <property type="entry name" value="ABC_BtuC-like"/>
</dbReference>
<keyword evidence="6" id="KW-0813">Transport</keyword>
<feature type="transmembrane region" description="Helical" evidence="7">
    <location>
        <begin position="67"/>
        <end position="86"/>
    </location>
</feature>
<dbReference type="InterPro" id="IPR001626">
    <property type="entry name" value="ABC_TroCD"/>
</dbReference>
<comment type="caution">
    <text evidence="8">The sequence shown here is derived from an EMBL/GenBank/DDBJ whole genome shotgun (WGS) entry which is preliminary data.</text>
</comment>
<keyword evidence="9" id="KW-1185">Reference proteome</keyword>
<feature type="transmembrane region" description="Helical" evidence="7">
    <location>
        <begin position="43"/>
        <end position="61"/>
    </location>
</feature>
<organism evidence="8 9">
    <name type="scientific">Candidatus Macondimonas diazotrophica</name>
    <dbReference type="NCBI Taxonomy" id="2305248"/>
    <lineage>
        <taxon>Bacteria</taxon>
        <taxon>Pseudomonadati</taxon>
        <taxon>Pseudomonadota</taxon>
        <taxon>Gammaproteobacteria</taxon>
        <taxon>Chromatiales</taxon>
        <taxon>Ectothiorhodospiraceae</taxon>
        <taxon>Candidatus Macondimonas</taxon>
    </lineage>
</organism>
<feature type="transmembrane region" description="Helical" evidence="7">
    <location>
        <begin position="223"/>
        <end position="242"/>
    </location>
</feature>
<accession>A0A4Z0FB73</accession>
<keyword evidence="5 7" id="KW-0472">Membrane</keyword>
<feature type="transmembrane region" description="Helical" evidence="7">
    <location>
        <begin position="174"/>
        <end position="193"/>
    </location>
</feature>
<dbReference type="RefSeq" id="WP_135281095.1">
    <property type="nucleotide sequence ID" value="NZ_SRIO01000004.1"/>
</dbReference>
<evidence type="ECO:0000313" key="8">
    <source>
        <dbReference type="EMBL" id="TFZ83215.1"/>
    </source>
</evidence>
<feature type="transmembrane region" description="Helical" evidence="7">
    <location>
        <begin position="12"/>
        <end position="36"/>
    </location>
</feature>
<feature type="transmembrane region" description="Helical" evidence="7">
    <location>
        <begin position="136"/>
        <end position="153"/>
    </location>
</feature>
<keyword evidence="4 7" id="KW-1133">Transmembrane helix</keyword>
<dbReference type="GO" id="GO:0043190">
    <property type="term" value="C:ATP-binding cassette (ABC) transporter complex"/>
    <property type="evidence" value="ECO:0007669"/>
    <property type="project" value="InterPro"/>
</dbReference>
<evidence type="ECO:0000256" key="4">
    <source>
        <dbReference type="ARBA" id="ARBA00022989"/>
    </source>
</evidence>
<comment type="similarity">
    <text evidence="2 6">Belongs to the ABC-3 integral membrane protein family.</text>
</comment>
<evidence type="ECO:0000256" key="5">
    <source>
        <dbReference type="ARBA" id="ARBA00023136"/>
    </source>
</evidence>
<dbReference type="GO" id="GO:0055085">
    <property type="term" value="P:transmembrane transport"/>
    <property type="evidence" value="ECO:0007669"/>
    <property type="project" value="InterPro"/>
</dbReference>
<dbReference type="PANTHER" id="PTHR30477">
    <property type="entry name" value="ABC-TRANSPORTER METAL-BINDING PROTEIN"/>
    <property type="match status" value="1"/>
</dbReference>
<protein>
    <submittedName>
        <fullName evidence="8">Metal ABC transporter permease</fullName>
    </submittedName>
</protein>
<evidence type="ECO:0000256" key="2">
    <source>
        <dbReference type="ARBA" id="ARBA00008034"/>
    </source>
</evidence>
<dbReference type="Proteomes" id="UP000297890">
    <property type="component" value="Unassembled WGS sequence"/>
</dbReference>